<evidence type="ECO:0000313" key="2">
    <source>
        <dbReference type="EMBL" id="GLB46468.1"/>
    </source>
</evidence>
<feature type="transmembrane region" description="Helical" evidence="1">
    <location>
        <begin position="140"/>
        <end position="163"/>
    </location>
</feature>
<dbReference type="PANTHER" id="PTHR43229:SF2">
    <property type="entry name" value="NODULATION PROTEIN J"/>
    <property type="match status" value="1"/>
</dbReference>
<sequence>MFILVKRNLKLFFSNRTSVFFSMLSSLISFILYLIFLKSQMLQMWTQIPSATRLLDPWLIGGTISATAVSAVAIALGQMVKDKENHTIADIYLTDTSSFSIQVSYLISAMVIGTLMQTFVYIVMTLVFKIFDQVNLNWQYLPLVILISLLSSLIWTAFDMIFFNLIKNVSSLSGINSIIGTLAGFFALVYMPLGVLPRLGRDIIQFTPTPYVSSLYRGMLMNHQINQSFKNVPTHLLTSFKNNMGLNLNYASDWQHTLIILSVFLIGFILLNVIGFKLNLKLSSVNY</sequence>
<accession>A0A9W6B148</accession>
<keyword evidence="1" id="KW-0812">Transmembrane</keyword>
<dbReference type="InterPro" id="IPR051784">
    <property type="entry name" value="Nod_factor_ABC_transporter"/>
</dbReference>
<feature type="transmembrane region" description="Helical" evidence="1">
    <location>
        <begin position="175"/>
        <end position="196"/>
    </location>
</feature>
<keyword evidence="3" id="KW-1185">Reference proteome</keyword>
<reference evidence="2" key="1">
    <citation type="submission" date="2022-07" db="EMBL/GenBank/DDBJ databases">
        <authorList>
            <person name="Kouya T."/>
            <person name="Ishiyama Y."/>
        </authorList>
    </citation>
    <scope>NUCLEOTIDE SEQUENCE</scope>
    <source>
        <strain evidence="2">WR16-4</strain>
    </source>
</reference>
<dbReference type="RefSeq" id="WP_286135931.1">
    <property type="nucleotide sequence ID" value="NZ_BRPL01000002.1"/>
</dbReference>
<feature type="transmembrane region" description="Helical" evidence="1">
    <location>
        <begin position="58"/>
        <end position="79"/>
    </location>
</feature>
<feature type="transmembrane region" description="Helical" evidence="1">
    <location>
        <begin position="99"/>
        <end position="128"/>
    </location>
</feature>
<protein>
    <submittedName>
        <fullName evidence="2">Multidrug ABC transporter permease</fullName>
    </submittedName>
</protein>
<dbReference type="EMBL" id="BRPL01000002">
    <property type="protein sequence ID" value="GLB46468.1"/>
    <property type="molecule type" value="Genomic_DNA"/>
</dbReference>
<feature type="transmembrane region" description="Helical" evidence="1">
    <location>
        <begin position="258"/>
        <end position="278"/>
    </location>
</feature>
<dbReference type="Proteomes" id="UP001144204">
    <property type="component" value="Unassembled WGS sequence"/>
</dbReference>
<evidence type="ECO:0000256" key="1">
    <source>
        <dbReference type="SAM" id="Phobius"/>
    </source>
</evidence>
<comment type="caution">
    <text evidence="2">The sequence shown here is derived from an EMBL/GenBank/DDBJ whole genome shotgun (WGS) entry which is preliminary data.</text>
</comment>
<name>A0A9W6B148_9LACO</name>
<organism evidence="2 3">
    <name type="scientific">Philodulcilactobacillus myokoensis</name>
    <dbReference type="NCBI Taxonomy" id="2929573"/>
    <lineage>
        <taxon>Bacteria</taxon>
        <taxon>Bacillati</taxon>
        <taxon>Bacillota</taxon>
        <taxon>Bacilli</taxon>
        <taxon>Lactobacillales</taxon>
        <taxon>Lactobacillaceae</taxon>
        <taxon>Philodulcilactobacillus</taxon>
    </lineage>
</organism>
<dbReference type="AlphaFoldDB" id="A0A9W6B148"/>
<dbReference type="PANTHER" id="PTHR43229">
    <property type="entry name" value="NODULATION PROTEIN J"/>
    <property type="match status" value="1"/>
</dbReference>
<keyword evidence="1" id="KW-0472">Membrane</keyword>
<evidence type="ECO:0000313" key="3">
    <source>
        <dbReference type="Proteomes" id="UP001144204"/>
    </source>
</evidence>
<keyword evidence="1" id="KW-1133">Transmembrane helix</keyword>
<gene>
    <name evidence="2" type="ORF">WR164_04470</name>
</gene>
<reference evidence="2" key="2">
    <citation type="journal article" date="2023" name="PLoS ONE">
        <title>Philodulcilactobacillus myokoensis gen. nov., sp. nov., a fructophilic, acidophilic, and agar-phobic lactic acid bacterium isolated from fermented vegetable extracts.</title>
        <authorList>
            <person name="Kouya T."/>
            <person name="Ishiyama Y."/>
            <person name="Ohashi S."/>
            <person name="Kumakubo R."/>
            <person name="Yamazaki T."/>
            <person name="Otaki T."/>
        </authorList>
    </citation>
    <scope>NUCLEOTIDE SEQUENCE</scope>
    <source>
        <strain evidence="2">WR16-4</strain>
    </source>
</reference>
<proteinExistence type="predicted"/>
<feature type="transmembrane region" description="Helical" evidence="1">
    <location>
        <begin position="20"/>
        <end position="37"/>
    </location>
</feature>